<feature type="compositionally biased region" description="Low complexity" evidence="1">
    <location>
        <begin position="45"/>
        <end position="60"/>
    </location>
</feature>
<reference evidence="2" key="1">
    <citation type="submission" date="2023-08" db="EMBL/GenBank/DDBJ databases">
        <authorList>
            <person name="Audoor S."/>
            <person name="Bilcke G."/>
        </authorList>
    </citation>
    <scope>NUCLEOTIDE SEQUENCE</scope>
</reference>
<comment type="caution">
    <text evidence="2">The sequence shown here is derived from an EMBL/GenBank/DDBJ whole genome shotgun (WGS) entry which is preliminary data.</text>
</comment>
<feature type="compositionally biased region" description="Acidic residues" evidence="1">
    <location>
        <begin position="20"/>
        <end position="31"/>
    </location>
</feature>
<organism evidence="2 3">
    <name type="scientific">Cylindrotheca closterium</name>
    <dbReference type="NCBI Taxonomy" id="2856"/>
    <lineage>
        <taxon>Eukaryota</taxon>
        <taxon>Sar</taxon>
        <taxon>Stramenopiles</taxon>
        <taxon>Ochrophyta</taxon>
        <taxon>Bacillariophyta</taxon>
        <taxon>Bacillariophyceae</taxon>
        <taxon>Bacillariophycidae</taxon>
        <taxon>Bacillariales</taxon>
        <taxon>Bacillariaceae</taxon>
        <taxon>Cylindrotheca</taxon>
    </lineage>
</organism>
<dbReference type="AlphaFoldDB" id="A0AAD2G213"/>
<accession>A0AAD2G213</accession>
<name>A0AAD2G213_9STRA</name>
<dbReference type="Proteomes" id="UP001295423">
    <property type="component" value="Unassembled WGS sequence"/>
</dbReference>
<evidence type="ECO:0000313" key="3">
    <source>
        <dbReference type="Proteomes" id="UP001295423"/>
    </source>
</evidence>
<protein>
    <submittedName>
        <fullName evidence="2">Uncharacterized protein</fullName>
    </submittedName>
</protein>
<proteinExistence type="predicted"/>
<sequence length="289" mass="32039">MPTVNTRNSVLQSLTTIEETSNDFDHDDEGSTELKLPASMKQHASLSSVSSSSSSSSSSSNDDLDKKKVQQIQTELRDFQAALRSSPSAFLAEMNSLVLQSFPTFYEFIAILQQQPAFDKTAFLEEIAKTNTTLYTPRGVTITDTKQISRYFTVESAGRRKPHELLYRAATSKIFEKTSLLESLTCANGLIRPVLHAKASMKDCSLEISLKNGTPHLVAECFLNVSIPCSRRNENSASRWTVVVGVVAEVFFCPCDETLSVTLLHLSPAKEFSERQMKAIAKECIRHSN</sequence>
<gene>
    <name evidence="2" type="ORF">CYCCA115_LOCUS18267</name>
</gene>
<dbReference type="EMBL" id="CAKOGP040002025">
    <property type="protein sequence ID" value="CAJ1959848.1"/>
    <property type="molecule type" value="Genomic_DNA"/>
</dbReference>
<keyword evidence="3" id="KW-1185">Reference proteome</keyword>
<evidence type="ECO:0000256" key="1">
    <source>
        <dbReference type="SAM" id="MobiDB-lite"/>
    </source>
</evidence>
<evidence type="ECO:0000313" key="2">
    <source>
        <dbReference type="EMBL" id="CAJ1959848.1"/>
    </source>
</evidence>
<feature type="region of interest" description="Disordered" evidence="1">
    <location>
        <begin position="1"/>
        <end position="68"/>
    </location>
</feature>
<feature type="compositionally biased region" description="Polar residues" evidence="1">
    <location>
        <begin position="1"/>
        <end position="19"/>
    </location>
</feature>